<proteinExistence type="predicted"/>
<dbReference type="AlphaFoldDB" id="A0AAE3W7D3"/>
<dbReference type="InterPro" id="IPR052746">
    <property type="entry name" value="MlaB_ABC_Transporter"/>
</dbReference>
<dbReference type="Gene3D" id="3.30.750.24">
    <property type="entry name" value="STAS domain"/>
    <property type="match status" value="1"/>
</dbReference>
<evidence type="ECO:0000259" key="1">
    <source>
        <dbReference type="PROSITE" id="PS50801"/>
    </source>
</evidence>
<keyword evidence="3" id="KW-1185">Reference proteome</keyword>
<dbReference type="InterPro" id="IPR058548">
    <property type="entry name" value="MlaB-like_STAS"/>
</dbReference>
<accession>A0AAE3W7D3</accession>
<dbReference type="SUPFAM" id="SSF52091">
    <property type="entry name" value="SpoIIaa-like"/>
    <property type="match status" value="1"/>
</dbReference>
<protein>
    <submittedName>
        <fullName evidence="2">Anti-sigma B factor antagonist</fullName>
    </submittedName>
</protein>
<dbReference type="PROSITE" id="PS50801">
    <property type="entry name" value="STAS"/>
    <property type="match status" value="1"/>
</dbReference>
<reference evidence="2 3" key="1">
    <citation type="submission" date="2023-07" db="EMBL/GenBank/DDBJ databases">
        <title>Sequencing the genomes of 1000 actinobacteria strains.</title>
        <authorList>
            <person name="Klenk H.-P."/>
        </authorList>
    </citation>
    <scope>NUCLEOTIDE SEQUENCE [LARGE SCALE GENOMIC DNA]</scope>
    <source>
        <strain evidence="2 3">DSM 44709</strain>
    </source>
</reference>
<dbReference type="EMBL" id="JAUSUZ010000001">
    <property type="protein sequence ID" value="MDQ0371338.1"/>
    <property type="molecule type" value="Genomic_DNA"/>
</dbReference>
<dbReference type="PANTHER" id="PTHR35849">
    <property type="entry name" value="BLR2341 PROTEIN"/>
    <property type="match status" value="1"/>
</dbReference>
<organism evidence="2 3">
    <name type="scientific">Catenuloplanes indicus</name>
    <dbReference type="NCBI Taxonomy" id="137267"/>
    <lineage>
        <taxon>Bacteria</taxon>
        <taxon>Bacillati</taxon>
        <taxon>Actinomycetota</taxon>
        <taxon>Actinomycetes</taxon>
        <taxon>Micromonosporales</taxon>
        <taxon>Micromonosporaceae</taxon>
        <taxon>Catenuloplanes</taxon>
    </lineage>
</organism>
<comment type="caution">
    <text evidence="2">The sequence shown here is derived from an EMBL/GenBank/DDBJ whole genome shotgun (WGS) entry which is preliminary data.</text>
</comment>
<dbReference type="InterPro" id="IPR036513">
    <property type="entry name" value="STAS_dom_sf"/>
</dbReference>
<sequence>MTHQRAFGHLDDAYEHPDDIVQIDTIVAEPGGQVWLHVRGDLDRDTVHRLTSAFAAALTTAGLARLELNLAEVAFVDAAGARCLLTCRKTADAAGIPMTVRNPSPAVLRVLDALGLHDCFDLPRKTGTRAPGTFARGGLLRPANS</sequence>
<gene>
    <name evidence="2" type="ORF">J2S42_008007</name>
</gene>
<dbReference type="CDD" id="cd07043">
    <property type="entry name" value="STAS_anti-anti-sigma_factors"/>
    <property type="match status" value="1"/>
</dbReference>
<dbReference type="RefSeq" id="WP_307248031.1">
    <property type="nucleotide sequence ID" value="NZ_JAUSUZ010000001.1"/>
</dbReference>
<name>A0AAE3W7D3_9ACTN</name>
<dbReference type="PANTHER" id="PTHR35849:SF2">
    <property type="entry name" value="BLR2341 PROTEIN"/>
    <property type="match status" value="1"/>
</dbReference>
<evidence type="ECO:0000313" key="3">
    <source>
        <dbReference type="Proteomes" id="UP001240236"/>
    </source>
</evidence>
<dbReference type="Pfam" id="PF13466">
    <property type="entry name" value="STAS_2"/>
    <property type="match status" value="1"/>
</dbReference>
<feature type="domain" description="STAS" evidence="1">
    <location>
        <begin position="23"/>
        <end position="118"/>
    </location>
</feature>
<evidence type="ECO:0000313" key="2">
    <source>
        <dbReference type="EMBL" id="MDQ0371338.1"/>
    </source>
</evidence>
<dbReference type="Proteomes" id="UP001240236">
    <property type="component" value="Unassembled WGS sequence"/>
</dbReference>
<dbReference type="InterPro" id="IPR002645">
    <property type="entry name" value="STAS_dom"/>
</dbReference>